<dbReference type="GO" id="GO:0015074">
    <property type="term" value="P:DNA integration"/>
    <property type="evidence" value="ECO:0007669"/>
    <property type="project" value="InterPro"/>
</dbReference>
<protein>
    <submittedName>
        <fullName evidence="2">IS3 family transposase</fullName>
    </submittedName>
</protein>
<comment type="caution">
    <text evidence="2">The sequence shown here is derived from an EMBL/GenBank/DDBJ whole genome shotgun (WGS) entry which is preliminary data.</text>
</comment>
<dbReference type="InterPro" id="IPR001584">
    <property type="entry name" value="Integrase_cat-core"/>
</dbReference>
<evidence type="ECO:0000259" key="1">
    <source>
        <dbReference type="Pfam" id="PF13333"/>
    </source>
</evidence>
<dbReference type="Pfam" id="PF13333">
    <property type="entry name" value="rve_2"/>
    <property type="match status" value="1"/>
</dbReference>
<evidence type="ECO:0000313" key="2">
    <source>
        <dbReference type="EMBL" id="MBS5588601.1"/>
    </source>
</evidence>
<sequence length="50" mass="6203">MIKTEFAFNKKSKRLEELEQTLFDYVEWYNNIRVHDSLGYKTLVKFRIFL</sequence>
<gene>
    <name evidence="2" type="ORF">KHX14_07260</name>
</gene>
<dbReference type="AlphaFoldDB" id="A0A943ELI5"/>
<reference evidence="2" key="1">
    <citation type="submission" date="2021-02" db="EMBL/GenBank/DDBJ databases">
        <title>Infant gut strain persistence is associated with maternal origin, phylogeny, and functional potential including surface adhesion and iron acquisition.</title>
        <authorList>
            <person name="Lou Y.C."/>
        </authorList>
    </citation>
    <scope>NUCLEOTIDE SEQUENCE</scope>
    <source>
        <strain evidence="2">L3_108_000G1_dasL3_108_000G1_metabat.metabat.11</strain>
    </source>
</reference>
<proteinExistence type="predicted"/>
<name>A0A943ELI5_9FIRM</name>
<feature type="domain" description="Integrase catalytic" evidence="1">
    <location>
        <begin position="2"/>
        <end position="47"/>
    </location>
</feature>
<evidence type="ECO:0000313" key="3">
    <source>
        <dbReference type="Proteomes" id="UP000751224"/>
    </source>
</evidence>
<accession>A0A943ELI5</accession>
<dbReference type="EMBL" id="JAGZCC010000040">
    <property type="protein sequence ID" value="MBS5588601.1"/>
    <property type="molecule type" value="Genomic_DNA"/>
</dbReference>
<organism evidence="2 3">
    <name type="scientific">Thomasclavelia spiroformis</name>
    <dbReference type="NCBI Taxonomy" id="29348"/>
    <lineage>
        <taxon>Bacteria</taxon>
        <taxon>Bacillati</taxon>
        <taxon>Bacillota</taxon>
        <taxon>Erysipelotrichia</taxon>
        <taxon>Erysipelotrichales</taxon>
        <taxon>Coprobacillaceae</taxon>
        <taxon>Thomasclavelia</taxon>
    </lineage>
</organism>
<dbReference type="Proteomes" id="UP000751224">
    <property type="component" value="Unassembled WGS sequence"/>
</dbReference>